<dbReference type="EMBL" id="JAHBCL010000001">
    <property type="protein sequence ID" value="MBS7525216.1"/>
    <property type="molecule type" value="Genomic_DNA"/>
</dbReference>
<keyword evidence="1" id="KW-0378">Hydrolase</keyword>
<gene>
    <name evidence="2" type="ORF">KHM83_00850</name>
</gene>
<proteinExistence type="predicted"/>
<comment type="caution">
    <text evidence="2">The sequence shown here is derived from an EMBL/GenBank/DDBJ whole genome shotgun (WGS) entry which is preliminary data.</text>
</comment>
<dbReference type="RefSeq" id="WP_213234999.1">
    <property type="nucleotide sequence ID" value="NZ_JAHBCL010000001.1"/>
</dbReference>
<dbReference type="InterPro" id="IPR002637">
    <property type="entry name" value="RdgB/HAM1"/>
</dbReference>
<dbReference type="InterPro" id="IPR029001">
    <property type="entry name" value="ITPase-like_fam"/>
</dbReference>
<reference evidence="2 3" key="1">
    <citation type="submission" date="2021-05" db="EMBL/GenBank/DDBJ databases">
        <title>Fusibacter ferrireducens sp. nov., an anaerobic, sulfur- and Fe-reducing bacterium isolated from the mangrove sediment.</title>
        <authorList>
            <person name="Qiu D."/>
        </authorList>
    </citation>
    <scope>NUCLEOTIDE SEQUENCE [LARGE SCALE GENOMIC DNA]</scope>
    <source>
        <strain evidence="2 3">DSM 12116</strain>
    </source>
</reference>
<evidence type="ECO:0000313" key="2">
    <source>
        <dbReference type="EMBL" id="MBS7525216.1"/>
    </source>
</evidence>
<keyword evidence="3" id="KW-1185">Reference proteome</keyword>
<dbReference type="Proteomes" id="UP000746471">
    <property type="component" value="Unassembled WGS sequence"/>
</dbReference>
<organism evidence="2 3">
    <name type="scientific">Fusibacter paucivorans</name>
    <dbReference type="NCBI Taxonomy" id="76009"/>
    <lineage>
        <taxon>Bacteria</taxon>
        <taxon>Bacillati</taxon>
        <taxon>Bacillota</taxon>
        <taxon>Clostridia</taxon>
        <taxon>Eubacteriales</taxon>
        <taxon>Eubacteriales Family XII. Incertae Sedis</taxon>
        <taxon>Fusibacter</taxon>
    </lineage>
</organism>
<protein>
    <recommendedName>
        <fullName evidence="4">XTP/dITP diphosphohydrolase</fullName>
    </recommendedName>
</protein>
<name>A0ABS5PLJ4_9FIRM</name>
<dbReference type="Gene3D" id="3.90.950.10">
    <property type="match status" value="1"/>
</dbReference>
<evidence type="ECO:0000313" key="3">
    <source>
        <dbReference type="Proteomes" id="UP000746471"/>
    </source>
</evidence>
<evidence type="ECO:0008006" key="4">
    <source>
        <dbReference type="Google" id="ProtNLM"/>
    </source>
</evidence>
<sequence length="205" mass="22872">MKFLYGTGNAAKLEAMQRRLEMLPVEIIGLKEMGDSIPDVPEDGKTPLENARQKAEAYYKAYGMPVFSCDSAMYLEGVPAALQPGVHTRRVGGKILNDTEMIAYYGGLAKQYGQLVTCYRNAICLIVDSDHVYESMDESLASAPFMITDQPHPIRKDGFPIDSLSLDMATGKYFYDLEESVRDQVAIEEGFLTFFENVLKALQTQ</sequence>
<dbReference type="SUPFAM" id="SSF52972">
    <property type="entry name" value="ITPase-like"/>
    <property type="match status" value="1"/>
</dbReference>
<accession>A0ABS5PLJ4</accession>
<evidence type="ECO:0000256" key="1">
    <source>
        <dbReference type="ARBA" id="ARBA00022801"/>
    </source>
</evidence>
<dbReference type="Pfam" id="PF01725">
    <property type="entry name" value="Ham1p_like"/>
    <property type="match status" value="1"/>
</dbReference>